<dbReference type="PANTHER" id="PTHR38471">
    <property type="entry name" value="FOUR HELIX BUNDLE PROTEIN"/>
    <property type="match status" value="1"/>
</dbReference>
<dbReference type="AlphaFoldDB" id="A0A1H2WZ01"/>
<accession>A0A1H2WZ01</accession>
<dbReference type="RefSeq" id="WP_090121265.1">
    <property type="nucleotide sequence ID" value="NZ_FNNJ01000002.1"/>
</dbReference>
<proteinExistence type="predicted"/>
<reference evidence="1 2" key="1">
    <citation type="submission" date="2016-10" db="EMBL/GenBank/DDBJ databases">
        <authorList>
            <person name="de Groot N.N."/>
        </authorList>
    </citation>
    <scope>NUCLEOTIDE SEQUENCE [LARGE SCALE GENOMIC DNA]</scope>
    <source>
        <strain evidence="1 2">DSM 24956</strain>
    </source>
</reference>
<sequence>MNHKELDVWKKSMDLVEIIYVLTKSFPDDEKFGLISQMRRCVVSIPSNIAEGAGRKGNKEFIQFLHIALGSLAELETQYLIADRLKYIKMNEEVITKLNDVKRLLLGFRNYLMKSEK</sequence>
<dbReference type="EMBL" id="FNNJ01000002">
    <property type="protein sequence ID" value="SDW85777.1"/>
    <property type="molecule type" value="Genomic_DNA"/>
</dbReference>
<dbReference type="SUPFAM" id="SSF158446">
    <property type="entry name" value="IVS-encoded protein-like"/>
    <property type="match status" value="1"/>
</dbReference>
<dbReference type="InterPro" id="IPR012657">
    <property type="entry name" value="23S_rRNA-intervening_sequence"/>
</dbReference>
<dbReference type="STRING" id="762486.SAMN05444411_102322"/>
<dbReference type="Gene3D" id="1.20.1440.60">
    <property type="entry name" value="23S rRNA-intervening sequence"/>
    <property type="match status" value="1"/>
</dbReference>
<dbReference type="InterPro" id="IPR036583">
    <property type="entry name" value="23S_rRNA_IVS_sf"/>
</dbReference>
<dbReference type="NCBIfam" id="NF008911">
    <property type="entry name" value="PRK12275.1-2"/>
    <property type="match status" value="1"/>
</dbReference>
<evidence type="ECO:0000313" key="1">
    <source>
        <dbReference type="EMBL" id="SDW85777.1"/>
    </source>
</evidence>
<gene>
    <name evidence="1" type="ORF">SAMN05444411_102322</name>
</gene>
<dbReference type="CDD" id="cd16377">
    <property type="entry name" value="23S_rRNA_IVP_like"/>
    <property type="match status" value="1"/>
</dbReference>
<dbReference type="Pfam" id="PF05635">
    <property type="entry name" value="23S_rRNA_IVP"/>
    <property type="match status" value="1"/>
</dbReference>
<dbReference type="Proteomes" id="UP000199595">
    <property type="component" value="Unassembled WGS sequence"/>
</dbReference>
<keyword evidence="2" id="KW-1185">Reference proteome</keyword>
<protein>
    <submittedName>
        <fullName evidence="1">Four helix bundle protein</fullName>
    </submittedName>
</protein>
<dbReference type="NCBIfam" id="TIGR02436">
    <property type="entry name" value="four helix bundle protein"/>
    <property type="match status" value="1"/>
</dbReference>
<evidence type="ECO:0000313" key="2">
    <source>
        <dbReference type="Proteomes" id="UP000199595"/>
    </source>
</evidence>
<dbReference type="OrthoDB" id="9811959at2"/>
<organism evidence="1 2">
    <name type="scientific">Lutibacter oricola</name>
    <dbReference type="NCBI Taxonomy" id="762486"/>
    <lineage>
        <taxon>Bacteria</taxon>
        <taxon>Pseudomonadati</taxon>
        <taxon>Bacteroidota</taxon>
        <taxon>Flavobacteriia</taxon>
        <taxon>Flavobacteriales</taxon>
        <taxon>Flavobacteriaceae</taxon>
        <taxon>Lutibacter</taxon>
    </lineage>
</organism>
<dbReference type="PANTHER" id="PTHR38471:SF2">
    <property type="entry name" value="FOUR HELIX BUNDLE PROTEIN"/>
    <property type="match status" value="1"/>
</dbReference>
<name>A0A1H2WZ01_9FLAO</name>